<sequence length="372" mass="39401">MNRFTLFVRTMAPGWFAAVMGTAVTSLALTLFSKTFAWAALPAEILHWAAVVMMTVLGAAAVLRLVFFPKAVLHTVSHPVEGAFYATFPIALLVMAAEWTVRAEPLTAVAWLWWPGVVGTFLSSFVILSLLFAGKSLTLDQVTPGHFIPAVGLVVIPVAGAGLAAPAEGLMREVYFGVNMVGFGAGVFMYVGLTALTMARHFLGAPIVGKMTPTLWVHLAPLAVIPLSMLALLHAVADASLIRYGTLVASAFMGAALWWMVIAAVLTVKNLREGKLPFAISWWAFVFPVGALTVLALRLSAMMELALLPWVAAELGALLAFFWTAAAVGTIRGLLNGSILNPPEVKKLTGAVVPQPEAVAAVNAGRDGLEKS</sequence>
<gene>
    <name evidence="9" type="ORF">HMPREF9440_00800</name>
</gene>
<accession>H3KDJ1</accession>
<protein>
    <submittedName>
        <fullName evidence="9">C4-dicarboxylate transporter/malic acid transport protein</fullName>
    </submittedName>
</protein>
<evidence type="ECO:0000256" key="6">
    <source>
        <dbReference type="ARBA" id="ARBA00022989"/>
    </source>
</evidence>
<proteinExistence type="inferred from homology"/>
<feature type="transmembrane region" description="Helical" evidence="8">
    <location>
        <begin position="307"/>
        <end position="331"/>
    </location>
</feature>
<comment type="caution">
    <text evidence="9">The sequence shown here is derived from an EMBL/GenBank/DDBJ whole genome shotgun (WGS) entry which is preliminary data.</text>
</comment>
<name>H3KDJ1_9BURK</name>
<dbReference type="InterPro" id="IPR051629">
    <property type="entry name" value="Sulfite_efflux_TDT"/>
</dbReference>
<dbReference type="GO" id="GO:0000319">
    <property type="term" value="F:sulfite transmembrane transporter activity"/>
    <property type="evidence" value="ECO:0007669"/>
    <property type="project" value="TreeGrafter"/>
</dbReference>
<dbReference type="Pfam" id="PF03595">
    <property type="entry name" value="SLAC1"/>
    <property type="match status" value="1"/>
</dbReference>
<evidence type="ECO:0000256" key="4">
    <source>
        <dbReference type="ARBA" id="ARBA00022475"/>
    </source>
</evidence>
<keyword evidence="4" id="KW-1003">Cell membrane</keyword>
<evidence type="ECO:0000256" key="7">
    <source>
        <dbReference type="ARBA" id="ARBA00023136"/>
    </source>
</evidence>
<evidence type="ECO:0000256" key="3">
    <source>
        <dbReference type="ARBA" id="ARBA00022448"/>
    </source>
</evidence>
<feature type="transmembrane region" description="Helical" evidence="8">
    <location>
        <begin position="79"/>
        <end position="99"/>
    </location>
</feature>
<feature type="transmembrane region" description="Helical" evidence="8">
    <location>
        <begin position="45"/>
        <end position="67"/>
    </location>
</feature>
<feature type="transmembrane region" description="Helical" evidence="8">
    <location>
        <begin position="111"/>
        <end position="133"/>
    </location>
</feature>
<feature type="transmembrane region" description="Helical" evidence="8">
    <location>
        <begin position="215"/>
        <end position="236"/>
    </location>
</feature>
<keyword evidence="6 8" id="KW-1133">Transmembrane helix</keyword>
<keyword evidence="10" id="KW-1185">Reference proteome</keyword>
<dbReference type="STRING" id="762967.HMPREF9440_00800"/>
<keyword evidence="7 8" id="KW-0472">Membrane</keyword>
<dbReference type="PANTHER" id="PTHR31686:SF1">
    <property type="entry name" value="SULFITE EFFLUX PUMP SSU1"/>
    <property type="match status" value="1"/>
</dbReference>
<dbReference type="Proteomes" id="UP000004956">
    <property type="component" value="Unassembled WGS sequence"/>
</dbReference>
<dbReference type="InterPro" id="IPR004695">
    <property type="entry name" value="SLAC1/Mae1/Ssu1/TehA"/>
</dbReference>
<dbReference type="RefSeq" id="WP_008541491.1">
    <property type="nucleotide sequence ID" value="NZ_JH604921.1"/>
</dbReference>
<dbReference type="InterPro" id="IPR038665">
    <property type="entry name" value="Voltage-dep_anion_channel_sf"/>
</dbReference>
<evidence type="ECO:0000256" key="1">
    <source>
        <dbReference type="ARBA" id="ARBA00004651"/>
    </source>
</evidence>
<dbReference type="Gene3D" id="1.50.10.150">
    <property type="entry name" value="Voltage-dependent anion channel"/>
    <property type="match status" value="1"/>
</dbReference>
<dbReference type="EMBL" id="AFBQ01000110">
    <property type="protein sequence ID" value="EHY31816.1"/>
    <property type="molecule type" value="Genomic_DNA"/>
</dbReference>
<dbReference type="AlphaFoldDB" id="H3KDJ1"/>
<feature type="transmembrane region" description="Helical" evidence="8">
    <location>
        <begin position="145"/>
        <end position="165"/>
    </location>
</feature>
<evidence type="ECO:0000313" key="9">
    <source>
        <dbReference type="EMBL" id="EHY31816.1"/>
    </source>
</evidence>
<keyword evidence="3" id="KW-0813">Transport</keyword>
<evidence type="ECO:0000256" key="5">
    <source>
        <dbReference type="ARBA" id="ARBA00022692"/>
    </source>
</evidence>
<comment type="similarity">
    <text evidence="2">Belongs to the tellurite-resistance/dicarboxylate transporter (TDT) family.</text>
</comment>
<feature type="transmembrane region" description="Helical" evidence="8">
    <location>
        <begin position="242"/>
        <end position="268"/>
    </location>
</feature>
<dbReference type="HOGENOM" id="CLU_030057_6_4_4"/>
<keyword evidence="5 8" id="KW-0812">Transmembrane</keyword>
<evidence type="ECO:0000256" key="2">
    <source>
        <dbReference type="ARBA" id="ARBA00008566"/>
    </source>
</evidence>
<dbReference type="OrthoDB" id="309023at2"/>
<evidence type="ECO:0000256" key="8">
    <source>
        <dbReference type="SAM" id="Phobius"/>
    </source>
</evidence>
<dbReference type="GO" id="GO:0005886">
    <property type="term" value="C:plasma membrane"/>
    <property type="evidence" value="ECO:0007669"/>
    <property type="project" value="UniProtKB-SubCell"/>
</dbReference>
<dbReference type="PATRIC" id="fig|762967.3.peg.636"/>
<dbReference type="PANTHER" id="PTHR31686">
    <property type="match status" value="1"/>
</dbReference>
<feature type="transmembrane region" description="Helical" evidence="8">
    <location>
        <begin position="280"/>
        <end position="301"/>
    </location>
</feature>
<comment type="subcellular location">
    <subcellularLocation>
        <location evidence="1">Cell membrane</location>
        <topology evidence="1">Multi-pass membrane protein</topology>
    </subcellularLocation>
</comment>
<feature type="transmembrane region" description="Helical" evidence="8">
    <location>
        <begin position="12"/>
        <end position="33"/>
    </location>
</feature>
<evidence type="ECO:0000313" key="10">
    <source>
        <dbReference type="Proteomes" id="UP000004956"/>
    </source>
</evidence>
<reference evidence="9 10" key="1">
    <citation type="submission" date="2011-11" db="EMBL/GenBank/DDBJ databases">
        <authorList>
            <person name="Weinstock G."/>
            <person name="Sodergren E."/>
            <person name="Clifton S."/>
            <person name="Fulton L."/>
            <person name="Fulton B."/>
            <person name="Courtney L."/>
            <person name="Fronick C."/>
            <person name="Harrison M."/>
            <person name="Strong C."/>
            <person name="Farmer C."/>
            <person name="Delahaunty K."/>
            <person name="Markovic C."/>
            <person name="Hall O."/>
            <person name="Minx P."/>
            <person name="Tomlinson C."/>
            <person name="Mitreva M."/>
            <person name="Hou S."/>
            <person name="Chen J."/>
            <person name="Wollam A."/>
            <person name="Pepin K.H."/>
            <person name="Johnson M."/>
            <person name="Bhonagiri V."/>
            <person name="Zhang X."/>
            <person name="Suruliraj S."/>
            <person name="Warren W."/>
            <person name="Chinwalla A."/>
            <person name="Mardis E.R."/>
            <person name="Wilson R.K."/>
        </authorList>
    </citation>
    <scope>NUCLEOTIDE SEQUENCE [LARGE SCALE GENOMIC DNA]</scope>
    <source>
        <strain evidence="9 10">YIT 11816</strain>
    </source>
</reference>
<organism evidence="9 10">
    <name type="scientific">Sutterella parvirubra YIT 11816</name>
    <dbReference type="NCBI Taxonomy" id="762967"/>
    <lineage>
        <taxon>Bacteria</taxon>
        <taxon>Pseudomonadati</taxon>
        <taxon>Pseudomonadota</taxon>
        <taxon>Betaproteobacteria</taxon>
        <taxon>Burkholderiales</taxon>
        <taxon>Sutterellaceae</taxon>
        <taxon>Sutterella</taxon>
    </lineage>
</organism>
<feature type="transmembrane region" description="Helical" evidence="8">
    <location>
        <begin position="177"/>
        <end position="203"/>
    </location>
</feature>